<name>A0A975FJR1_LOWBP</name>
<dbReference type="EMBL" id="CP054393">
    <property type="protein sequence ID" value="QTX03295.1"/>
    <property type="molecule type" value="Genomic_DNA"/>
</dbReference>
<sequence>MNELEIKIIYDGFEKGNVYDFSKQFIDYEIENIEKFKNIDNKKLFLITKTVEFGKTSKETKNFLKKYSHFVIGVAVSGNRNYGSNFGKAGENIEKEFNIPLVLKFEGKGFEEDFLYLRRWLKNYSGKKQTNLYEKYQENVEGVLNKIQSKTKKENNTNKIPSWNILNNQIINENGYINDLNKDLEAIEEFIKKEIKPKLMVFSTLKEKITFLIENEYYEETFLKLYSWEEIKKIYQIAYAKKFKFTSFIGIFKFYHDYALKTRDKKQYLENYEDRLAINALYHAHGDFLKAQKIVAHLIEQNLTPATPILLNTGLKKRGEFVSCFLLEGGDSLNDISRINEFSMQLSKLGGGVSINLSNLRAKGESIKGIRGVCKGIVGVCKILDYSFRYADQMGQRLGAGAVYLNVFHADIEDFLNTKKLNADDDIRVKTLSLGVVVPDKMLELAKKNEKMALFYPHNVYKEYNLNFADLSIEIDKWYDVLLNNQKIRKKFINPRSLLELIAQQQGESGYPYIMFCDNVNKVNPLLDKIKFSNLCTEILQPTITSLYASYHEREKDQIGMDVSCNLASGHMGNMFKNKAIKETVFVAMEIMNSVSLNTNINHVPAVSKANKLNRSVGFGIMGHHGFIAENMISFGSPENIELIDVFFNMLNYYSLLHSCLEAQKTKQTFYQFEKTDYCNGKYFEKKKAIYPQLEKVKKLFEGIEIPSDQDWSTLKEAVMKHGLYNSHRLAVAPNGSIGYIMSATPSLTPIKQLVEERTYGNSKTYFPAPGLKDYAFMYQTAYKMDKYKIIDVIATAQKHVDQGISFELCITSDVTTRGLQKYYLYAHHKGIKTLYYTRTQKLKISECETCGV</sequence>
<evidence type="ECO:0000256" key="9">
    <source>
        <dbReference type="ARBA" id="ARBA00047754"/>
    </source>
</evidence>
<evidence type="ECO:0000313" key="13">
    <source>
        <dbReference type="Proteomes" id="UP000672038"/>
    </source>
</evidence>
<evidence type="ECO:0000256" key="5">
    <source>
        <dbReference type="ARBA" id="ARBA00022840"/>
    </source>
</evidence>
<proteinExistence type="inferred from homology"/>
<dbReference type="InterPro" id="IPR029039">
    <property type="entry name" value="Flavoprotein-like_sf"/>
</dbReference>
<dbReference type="SUPFAM" id="SSF51998">
    <property type="entry name" value="PFL-like glycyl radical enzymes"/>
    <property type="match status" value="1"/>
</dbReference>
<evidence type="ECO:0000313" key="12">
    <source>
        <dbReference type="EMBL" id="QTX03295.1"/>
    </source>
</evidence>
<dbReference type="PRINTS" id="PR01183">
    <property type="entry name" value="RIBORDTASEM1"/>
</dbReference>
<dbReference type="Pfam" id="PF08343">
    <property type="entry name" value="RNR_N"/>
    <property type="match status" value="1"/>
</dbReference>
<dbReference type="Pfam" id="PF02867">
    <property type="entry name" value="Ribonuc_red_lgC"/>
    <property type="match status" value="1"/>
</dbReference>
<dbReference type="PANTHER" id="PTHR11573">
    <property type="entry name" value="RIBONUCLEOSIDE-DIPHOSPHATE REDUCTASE LARGE CHAIN"/>
    <property type="match status" value="1"/>
</dbReference>
<evidence type="ECO:0000256" key="1">
    <source>
        <dbReference type="ARBA" id="ARBA00010406"/>
    </source>
</evidence>
<gene>
    <name evidence="12" type="primary">nrdA</name>
    <name evidence="12" type="ORF">LFWB_7420</name>
</gene>
<keyword evidence="3" id="KW-0021">Allosteric enzyme</keyword>
<dbReference type="PROSITE" id="PS00089">
    <property type="entry name" value="RIBORED_LARGE"/>
    <property type="match status" value="1"/>
</dbReference>
<dbReference type="InterPro" id="IPR008926">
    <property type="entry name" value="RNR_R1-su_N"/>
</dbReference>
<dbReference type="GO" id="GO:0010181">
    <property type="term" value="F:FMN binding"/>
    <property type="evidence" value="ECO:0007669"/>
    <property type="project" value="InterPro"/>
</dbReference>
<dbReference type="SUPFAM" id="SSF52218">
    <property type="entry name" value="Flavoproteins"/>
    <property type="match status" value="1"/>
</dbReference>
<dbReference type="KEGG" id="pluf:LFWB_7420"/>
<protein>
    <recommendedName>
        <fullName evidence="2 10">Ribonucleoside-diphosphate reductase</fullName>
        <ecNumber evidence="2 10">1.17.4.1</ecNumber>
    </recommendedName>
</protein>
<keyword evidence="7 10" id="KW-0215">Deoxyribonucleotide synthesis</keyword>
<keyword evidence="6 10" id="KW-0560">Oxidoreductase</keyword>
<dbReference type="Gene3D" id="3.20.70.20">
    <property type="match status" value="1"/>
</dbReference>
<evidence type="ECO:0000256" key="10">
    <source>
        <dbReference type="RuleBase" id="RU003410"/>
    </source>
</evidence>
<dbReference type="AlphaFoldDB" id="A0A975FJR1"/>
<dbReference type="Pfam" id="PF07972">
    <property type="entry name" value="Flavodoxin_NdrI"/>
    <property type="match status" value="1"/>
</dbReference>
<organism evidence="12 13">
    <name type="scientific">Loofah witches'-broom phytoplasma</name>
    <dbReference type="NCBI Taxonomy" id="35773"/>
    <lineage>
        <taxon>Bacteria</taxon>
        <taxon>Bacillati</taxon>
        <taxon>Mycoplasmatota</taxon>
        <taxon>Mollicutes</taxon>
        <taxon>Acholeplasmatales</taxon>
        <taxon>Acholeplasmataceae</taxon>
        <taxon>Candidatus Phytoplasma</taxon>
        <taxon>16SrVIII (Loofah witches'-broom group)</taxon>
    </lineage>
</organism>
<dbReference type="InterPro" id="IPR026459">
    <property type="entry name" value="RNR_1b_NrdE"/>
</dbReference>
<comment type="similarity">
    <text evidence="1 10">Belongs to the ribonucleoside diphosphate reductase large chain family.</text>
</comment>
<dbReference type="SUPFAM" id="SSF48168">
    <property type="entry name" value="R1 subunit of ribonucleotide reductase, N-terminal domain"/>
    <property type="match status" value="1"/>
</dbReference>
<dbReference type="Proteomes" id="UP000672038">
    <property type="component" value="Chromosome"/>
</dbReference>
<feature type="domain" description="Ribonucleotide reductase large subunit" evidence="11">
    <location>
        <begin position="712"/>
        <end position="734"/>
    </location>
</feature>
<dbReference type="GO" id="GO:0005524">
    <property type="term" value="F:ATP binding"/>
    <property type="evidence" value="ECO:0007669"/>
    <property type="project" value="UniProtKB-KW"/>
</dbReference>
<comment type="function">
    <text evidence="10">Provides the precursors necessary for DNA synthesis. Catalyzes the biosynthesis of deoxyribonucleotides from the corresponding ribonucleotides.</text>
</comment>
<dbReference type="GO" id="GO:0005971">
    <property type="term" value="C:ribonucleoside-diphosphate reductase complex"/>
    <property type="evidence" value="ECO:0007669"/>
    <property type="project" value="TreeGrafter"/>
</dbReference>
<evidence type="ECO:0000256" key="6">
    <source>
        <dbReference type="ARBA" id="ARBA00023002"/>
    </source>
</evidence>
<evidence type="ECO:0000256" key="4">
    <source>
        <dbReference type="ARBA" id="ARBA00022741"/>
    </source>
</evidence>
<evidence type="ECO:0000256" key="7">
    <source>
        <dbReference type="ARBA" id="ARBA00023116"/>
    </source>
</evidence>
<evidence type="ECO:0000256" key="2">
    <source>
        <dbReference type="ARBA" id="ARBA00012274"/>
    </source>
</evidence>
<keyword evidence="5" id="KW-0067">ATP-binding</keyword>
<dbReference type="GO" id="GO:0009263">
    <property type="term" value="P:deoxyribonucleotide biosynthetic process"/>
    <property type="evidence" value="ECO:0007669"/>
    <property type="project" value="UniProtKB-KW"/>
</dbReference>
<keyword evidence="13" id="KW-1185">Reference proteome</keyword>
<dbReference type="RefSeq" id="WP_210954695.1">
    <property type="nucleotide sequence ID" value="NZ_CP054393.1"/>
</dbReference>
<dbReference type="InterPro" id="IPR013554">
    <property type="entry name" value="RNR_N"/>
</dbReference>
<dbReference type="NCBIfam" id="TIGR04170">
    <property type="entry name" value="RNR_1b_NrdE"/>
    <property type="match status" value="1"/>
</dbReference>
<comment type="catalytic activity">
    <reaction evidence="9 10">
        <text>a 2'-deoxyribonucleoside 5'-diphosphate + [thioredoxin]-disulfide + H2O = a ribonucleoside 5'-diphosphate + [thioredoxin]-dithiol</text>
        <dbReference type="Rhea" id="RHEA:23252"/>
        <dbReference type="Rhea" id="RHEA-COMP:10698"/>
        <dbReference type="Rhea" id="RHEA-COMP:10700"/>
        <dbReference type="ChEBI" id="CHEBI:15377"/>
        <dbReference type="ChEBI" id="CHEBI:29950"/>
        <dbReference type="ChEBI" id="CHEBI:50058"/>
        <dbReference type="ChEBI" id="CHEBI:57930"/>
        <dbReference type="ChEBI" id="CHEBI:73316"/>
        <dbReference type="EC" id="1.17.4.1"/>
    </reaction>
</comment>
<evidence type="ECO:0000256" key="8">
    <source>
        <dbReference type="ARBA" id="ARBA00023157"/>
    </source>
</evidence>
<evidence type="ECO:0000256" key="3">
    <source>
        <dbReference type="ARBA" id="ARBA00022533"/>
    </source>
</evidence>
<dbReference type="InterPro" id="IPR013346">
    <property type="entry name" value="NrdE_NrdA_C"/>
</dbReference>
<dbReference type="EC" id="1.17.4.1" evidence="2 10"/>
<dbReference type="NCBIfam" id="TIGR02506">
    <property type="entry name" value="NrdE_NrdA"/>
    <property type="match status" value="1"/>
</dbReference>
<dbReference type="GO" id="GO:0004748">
    <property type="term" value="F:ribonucleoside-diphosphate reductase activity, thioredoxin disulfide as acceptor"/>
    <property type="evidence" value="ECO:0007669"/>
    <property type="project" value="UniProtKB-EC"/>
</dbReference>
<dbReference type="Pfam" id="PF00317">
    <property type="entry name" value="Ribonuc_red_lgN"/>
    <property type="match status" value="1"/>
</dbReference>
<dbReference type="Gene3D" id="3.40.50.360">
    <property type="match status" value="1"/>
</dbReference>
<keyword evidence="8" id="KW-1015">Disulfide bond</keyword>
<dbReference type="PANTHER" id="PTHR11573:SF30">
    <property type="entry name" value="RIBONUCLEOSIDE-DIPHOSPHATE REDUCTASE 2 SUBUNIT ALPHA"/>
    <property type="match status" value="1"/>
</dbReference>
<accession>A0A975FJR1</accession>
<dbReference type="InterPro" id="IPR013509">
    <property type="entry name" value="RNR_lsu_N"/>
</dbReference>
<reference evidence="12" key="1">
    <citation type="submission" date="2020-06" db="EMBL/GenBank/DDBJ databases">
        <title>Complete genome sequence of Candidatus Phytoplasma luffae NCHU2019.</title>
        <authorList>
            <person name="Cho S.-T."/>
            <person name="Tan C.-M."/>
            <person name="Li J.-R."/>
            <person name="Chien Y.-Y."/>
            <person name="Chiu Y.-C."/>
            <person name="Yang J.-Y."/>
            <person name="Kuo C.-H."/>
        </authorList>
    </citation>
    <scope>NUCLEOTIDE SEQUENCE</scope>
    <source>
        <strain evidence="12">NCHU2019</strain>
    </source>
</reference>
<dbReference type="CDD" id="cd01679">
    <property type="entry name" value="RNR_I"/>
    <property type="match status" value="1"/>
</dbReference>
<dbReference type="InterPro" id="IPR000788">
    <property type="entry name" value="RNR_lg_C"/>
</dbReference>
<dbReference type="InterPro" id="IPR039718">
    <property type="entry name" value="Rrm1"/>
</dbReference>
<dbReference type="InterPro" id="IPR004465">
    <property type="entry name" value="RNR_NrdI"/>
</dbReference>
<evidence type="ECO:0000259" key="11">
    <source>
        <dbReference type="PROSITE" id="PS00089"/>
    </source>
</evidence>
<keyword evidence="4" id="KW-0547">Nucleotide-binding</keyword>
<dbReference type="Gene3D" id="1.10.1650.20">
    <property type="match status" value="1"/>
</dbReference>